<comment type="caution">
    <text evidence="1">The sequence shown here is derived from an EMBL/GenBank/DDBJ whole genome shotgun (WGS) entry which is preliminary data.</text>
</comment>
<name>A0ABU4DLB2_9DEIO</name>
<proteinExistence type="predicted"/>
<evidence type="ECO:0000313" key="2">
    <source>
        <dbReference type="Proteomes" id="UP001276150"/>
    </source>
</evidence>
<sequence>MLTKLTDERLKELYEIEKAKQSPDMHVLFSIASEQRYRNRDEIAAETMQSQQQAMISLGETMKRNRKLAEANKALFIPVVK</sequence>
<evidence type="ECO:0000313" key="1">
    <source>
        <dbReference type="EMBL" id="MDV6373217.1"/>
    </source>
</evidence>
<dbReference type="EMBL" id="JAPMIV010000001">
    <property type="protein sequence ID" value="MDV6373217.1"/>
    <property type="molecule type" value="Genomic_DNA"/>
</dbReference>
<reference evidence="1 2" key="1">
    <citation type="submission" date="2022-11" db="EMBL/GenBank/DDBJ databases">
        <title>Deinococcus ZS9-10, Low Temperature and Draught-tolerating, UV-resistant Bacteria from Continental Antarctica.</title>
        <authorList>
            <person name="Cheng L."/>
        </authorList>
    </citation>
    <scope>NUCLEOTIDE SEQUENCE [LARGE SCALE GENOMIC DNA]</scope>
    <source>
        <strain evidence="1 2">ZS9-10</strain>
    </source>
</reference>
<dbReference type="Proteomes" id="UP001276150">
    <property type="component" value="Unassembled WGS sequence"/>
</dbReference>
<keyword evidence="2" id="KW-1185">Reference proteome</keyword>
<accession>A0ABU4DLB2</accession>
<protein>
    <submittedName>
        <fullName evidence="1">Uncharacterized protein</fullName>
    </submittedName>
</protein>
<gene>
    <name evidence="1" type="ORF">ORD21_01200</name>
</gene>
<organism evidence="1 2">
    <name type="scientific">Deinococcus arenicola</name>
    <dbReference type="NCBI Taxonomy" id="2994950"/>
    <lineage>
        <taxon>Bacteria</taxon>
        <taxon>Thermotogati</taxon>
        <taxon>Deinococcota</taxon>
        <taxon>Deinococci</taxon>
        <taxon>Deinococcales</taxon>
        <taxon>Deinococcaceae</taxon>
        <taxon>Deinococcus</taxon>
    </lineage>
</organism>
<dbReference type="RefSeq" id="WP_317638508.1">
    <property type="nucleotide sequence ID" value="NZ_JAPMIV010000001.1"/>
</dbReference>